<dbReference type="AlphaFoldDB" id="A0A9P5PIE5"/>
<reference evidence="1" key="1">
    <citation type="submission" date="2020-11" db="EMBL/GenBank/DDBJ databases">
        <authorList>
            <consortium name="DOE Joint Genome Institute"/>
            <person name="Ahrendt S."/>
            <person name="Riley R."/>
            <person name="Andreopoulos W."/>
            <person name="Labutti K."/>
            <person name="Pangilinan J."/>
            <person name="Ruiz-Duenas F.J."/>
            <person name="Barrasa J.M."/>
            <person name="Sanchez-Garcia M."/>
            <person name="Camarero S."/>
            <person name="Miyauchi S."/>
            <person name="Serrano A."/>
            <person name="Linde D."/>
            <person name="Babiker R."/>
            <person name="Drula E."/>
            <person name="Ayuso-Fernandez I."/>
            <person name="Pacheco R."/>
            <person name="Padilla G."/>
            <person name="Ferreira P."/>
            <person name="Barriuso J."/>
            <person name="Kellner H."/>
            <person name="Castanera R."/>
            <person name="Alfaro M."/>
            <person name="Ramirez L."/>
            <person name="Pisabarro A.G."/>
            <person name="Kuo A."/>
            <person name="Tritt A."/>
            <person name="Lipzen A."/>
            <person name="He G."/>
            <person name="Yan M."/>
            <person name="Ng V."/>
            <person name="Cullen D."/>
            <person name="Martin F."/>
            <person name="Rosso M.-N."/>
            <person name="Henrissat B."/>
            <person name="Hibbett D."/>
            <person name="Martinez A.T."/>
            <person name="Grigoriev I.V."/>
        </authorList>
    </citation>
    <scope>NUCLEOTIDE SEQUENCE</scope>
    <source>
        <strain evidence="1">AH 40177</strain>
    </source>
</reference>
<organism evidence="1 2">
    <name type="scientific">Rhodocollybia butyracea</name>
    <dbReference type="NCBI Taxonomy" id="206335"/>
    <lineage>
        <taxon>Eukaryota</taxon>
        <taxon>Fungi</taxon>
        <taxon>Dikarya</taxon>
        <taxon>Basidiomycota</taxon>
        <taxon>Agaricomycotina</taxon>
        <taxon>Agaricomycetes</taxon>
        <taxon>Agaricomycetidae</taxon>
        <taxon>Agaricales</taxon>
        <taxon>Marasmiineae</taxon>
        <taxon>Omphalotaceae</taxon>
        <taxon>Rhodocollybia</taxon>
    </lineage>
</organism>
<dbReference type="SUPFAM" id="SSF58100">
    <property type="entry name" value="Bacterial hemolysins"/>
    <property type="match status" value="1"/>
</dbReference>
<proteinExistence type="predicted"/>
<dbReference type="Proteomes" id="UP000772434">
    <property type="component" value="Unassembled WGS sequence"/>
</dbReference>
<protein>
    <submittedName>
        <fullName evidence="1">Uncharacterized protein</fullName>
    </submittedName>
</protein>
<accession>A0A9P5PIE5</accession>
<sequence length="348" mass="38908">MAQVELLASVIPTSGSQSQNLRGTLDDGLEKFASTNQWSPPEKEIMDTLEKVRQDPKLTESFDERFLKELKKTETRELMDQELDNLTDTVLRIKQDFEKVSTTLLRFDNQRFRKTNEDGSSAGDYIEPLQPKWQIFQDTIEKLEGESAHFKGDLDGLRSNISRFGTVMDIAIGDAARNSDQEIKCVEYHIGQVQAGLVKYQTMANIAWCFFCPGVGGTTVGVLEIGSAVRCAVATMTPIGWCVAVKQLDKLDENFNDLQKQKREINSLKTVFVKAKGQITDVSNSINTIACIWSTFKLEAHALKAALSDSKTTITAPGLLRQIQLAQEQYHILQADLETYATKMAAVE</sequence>
<name>A0A9P5PIE5_9AGAR</name>
<evidence type="ECO:0000313" key="2">
    <source>
        <dbReference type="Proteomes" id="UP000772434"/>
    </source>
</evidence>
<dbReference type="Gene3D" id="1.20.1170.10">
    <property type="match status" value="1"/>
</dbReference>
<keyword evidence="2" id="KW-1185">Reference proteome</keyword>
<gene>
    <name evidence="1" type="ORF">BDP27DRAFT_1405553</name>
</gene>
<evidence type="ECO:0000313" key="1">
    <source>
        <dbReference type="EMBL" id="KAF9063956.1"/>
    </source>
</evidence>
<dbReference type="OrthoDB" id="3059742at2759"/>
<dbReference type="EMBL" id="JADNRY010000134">
    <property type="protein sequence ID" value="KAF9063956.1"/>
    <property type="molecule type" value="Genomic_DNA"/>
</dbReference>
<comment type="caution">
    <text evidence="1">The sequence shown here is derived from an EMBL/GenBank/DDBJ whole genome shotgun (WGS) entry which is preliminary data.</text>
</comment>